<dbReference type="InterPro" id="IPR026350">
    <property type="entry name" value="GxxExxY"/>
</dbReference>
<dbReference type="Proteomes" id="UP000010959">
    <property type="component" value="Unassembled WGS sequence"/>
</dbReference>
<dbReference type="Pfam" id="PF13366">
    <property type="entry name" value="PDDEXK_3"/>
    <property type="match status" value="1"/>
</dbReference>
<dbReference type="NCBIfam" id="TIGR04256">
    <property type="entry name" value="GxxExxY"/>
    <property type="match status" value="1"/>
</dbReference>
<accession>L7CA04</accession>
<reference evidence="1 2" key="1">
    <citation type="journal article" date="2013" name="Mar. Genomics">
        <title>Expression of sulfatases in Rhodopirellula baltica and the diversity of sulfatases in the genus Rhodopirellula.</title>
        <authorList>
            <person name="Wegner C.E."/>
            <person name="Richter-Heitmann T."/>
            <person name="Klindworth A."/>
            <person name="Klockow C."/>
            <person name="Richter M."/>
            <person name="Achstetter T."/>
            <person name="Glockner F.O."/>
            <person name="Harder J."/>
        </authorList>
    </citation>
    <scope>NUCLEOTIDE SEQUENCE [LARGE SCALE GENOMIC DNA]</scope>
    <source>
        <strain evidence="1 2">SWK14</strain>
    </source>
</reference>
<evidence type="ECO:0008006" key="3">
    <source>
        <dbReference type="Google" id="ProtNLM"/>
    </source>
</evidence>
<protein>
    <recommendedName>
        <fullName evidence="3">GxxExxY protein</fullName>
    </recommendedName>
</protein>
<dbReference type="EMBL" id="AMWG01000156">
    <property type="protein sequence ID" value="ELP30462.1"/>
    <property type="molecule type" value="Genomic_DNA"/>
</dbReference>
<organism evidence="1 2">
    <name type="scientific">Rhodopirellula baltica SWK14</name>
    <dbReference type="NCBI Taxonomy" id="993516"/>
    <lineage>
        <taxon>Bacteria</taxon>
        <taxon>Pseudomonadati</taxon>
        <taxon>Planctomycetota</taxon>
        <taxon>Planctomycetia</taxon>
        <taxon>Pirellulales</taxon>
        <taxon>Pirellulaceae</taxon>
        <taxon>Rhodopirellula</taxon>
    </lineage>
</organism>
<gene>
    <name evidence="1" type="ORF">RBSWK_05609</name>
</gene>
<feature type="non-terminal residue" evidence="1">
    <location>
        <position position="98"/>
    </location>
</feature>
<comment type="caution">
    <text evidence="1">The sequence shown here is derived from an EMBL/GenBank/DDBJ whole genome shotgun (WGS) entry which is preliminary data.</text>
</comment>
<dbReference type="RefSeq" id="WP_007340186.1">
    <property type="nucleotide sequence ID" value="NZ_AMWG01000156.1"/>
</dbReference>
<evidence type="ECO:0000313" key="2">
    <source>
        <dbReference type="Proteomes" id="UP000010959"/>
    </source>
</evidence>
<name>L7CA04_RHOBT</name>
<sequence length="98" mass="10853">MTHDEINALTEKVIGSAFQVSNTLGCGFLEKVYENALAYELRKHGLDVMQQAPIKVHYEHIVVGEYFADLLVSNAVIVELKAVKEINAASTAQCLNYL</sequence>
<dbReference type="AlphaFoldDB" id="L7CA04"/>
<proteinExistence type="predicted"/>
<evidence type="ECO:0000313" key="1">
    <source>
        <dbReference type="EMBL" id="ELP30462.1"/>
    </source>
</evidence>